<dbReference type="Proteomes" id="UP000324222">
    <property type="component" value="Unassembled WGS sequence"/>
</dbReference>
<comment type="caution">
    <text evidence="1">The sequence shown here is derived from an EMBL/GenBank/DDBJ whole genome shotgun (WGS) entry which is preliminary data.</text>
</comment>
<protein>
    <submittedName>
        <fullName evidence="1">Uncharacterized protein</fullName>
    </submittedName>
</protein>
<sequence>MGVMPCYNVAPDHLTSEIVCLDIFNSAIMEITEMLCLNGVKLQELSIDWPKCSQQPMNMIEEMQEGLSHLKFLCLTVQSLNIDFPNTKMSKCYDHFDFLAVSGLCFFVTVRLSTLDGDKENTSMV</sequence>
<name>A0A5B7HK16_PORTR</name>
<evidence type="ECO:0000313" key="2">
    <source>
        <dbReference type="Proteomes" id="UP000324222"/>
    </source>
</evidence>
<proteinExistence type="predicted"/>
<evidence type="ECO:0000313" key="1">
    <source>
        <dbReference type="EMBL" id="MPC70296.1"/>
    </source>
</evidence>
<dbReference type="EMBL" id="VSRR010030894">
    <property type="protein sequence ID" value="MPC70296.1"/>
    <property type="molecule type" value="Genomic_DNA"/>
</dbReference>
<gene>
    <name evidence="1" type="ORF">E2C01_064540</name>
</gene>
<organism evidence="1 2">
    <name type="scientific">Portunus trituberculatus</name>
    <name type="common">Swimming crab</name>
    <name type="synonym">Neptunus trituberculatus</name>
    <dbReference type="NCBI Taxonomy" id="210409"/>
    <lineage>
        <taxon>Eukaryota</taxon>
        <taxon>Metazoa</taxon>
        <taxon>Ecdysozoa</taxon>
        <taxon>Arthropoda</taxon>
        <taxon>Crustacea</taxon>
        <taxon>Multicrustacea</taxon>
        <taxon>Malacostraca</taxon>
        <taxon>Eumalacostraca</taxon>
        <taxon>Eucarida</taxon>
        <taxon>Decapoda</taxon>
        <taxon>Pleocyemata</taxon>
        <taxon>Brachyura</taxon>
        <taxon>Eubrachyura</taxon>
        <taxon>Portunoidea</taxon>
        <taxon>Portunidae</taxon>
        <taxon>Portuninae</taxon>
        <taxon>Portunus</taxon>
    </lineage>
</organism>
<dbReference type="AlphaFoldDB" id="A0A5B7HK16"/>
<accession>A0A5B7HK16</accession>
<reference evidence="1 2" key="1">
    <citation type="submission" date="2019-05" db="EMBL/GenBank/DDBJ databases">
        <title>Another draft genome of Portunus trituberculatus and its Hox gene families provides insights of decapod evolution.</title>
        <authorList>
            <person name="Jeong J.-H."/>
            <person name="Song I."/>
            <person name="Kim S."/>
            <person name="Choi T."/>
            <person name="Kim D."/>
            <person name="Ryu S."/>
            <person name="Kim W."/>
        </authorList>
    </citation>
    <scope>NUCLEOTIDE SEQUENCE [LARGE SCALE GENOMIC DNA]</scope>
    <source>
        <tissue evidence="1">Muscle</tissue>
    </source>
</reference>
<keyword evidence="2" id="KW-1185">Reference proteome</keyword>
<dbReference type="OrthoDB" id="6338186at2759"/>